<keyword evidence="1" id="KW-0732">Signal</keyword>
<accession>A0A4Q7V905</accession>
<reference evidence="2 3" key="1">
    <citation type="submission" date="2019-02" db="EMBL/GenBank/DDBJ databases">
        <title>Genomic Encyclopedia of Type Strains, Phase IV (KMG-IV): sequencing the most valuable type-strain genomes for metagenomic binning, comparative biology and taxonomic classification.</title>
        <authorList>
            <person name="Goeker M."/>
        </authorList>
    </citation>
    <scope>NUCLEOTIDE SEQUENCE [LARGE SCALE GENOMIC DNA]</scope>
    <source>
        <strain evidence="2 3">DSM 28825</strain>
    </source>
</reference>
<comment type="caution">
    <text evidence="2">The sequence shown here is derived from an EMBL/GenBank/DDBJ whole genome shotgun (WGS) entry which is preliminary data.</text>
</comment>
<feature type="signal peptide" evidence="1">
    <location>
        <begin position="1"/>
        <end position="22"/>
    </location>
</feature>
<gene>
    <name evidence="2" type="ORF">EV201_3309</name>
</gene>
<evidence type="ECO:0000256" key="1">
    <source>
        <dbReference type="SAM" id="SignalP"/>
    </source>
</evidence>
<dbReference type="OrthoDB" id="1438404at2"/>
<dbReference type="EMBL" id="SHKN01000007">
    <property type="protein sequence ID" value="RZT91098.1"/>
    <property type="molecule type" value="Genomic_DNA"/>
</dbReference>
<feature type="chain" id="PRO_5020933097" evidence="1">
    <location>
        <begin position="23"/>
        <end position="119"/>
    </location>
</feature>
<evidence type="ECO:0000313" key="3">
    <source>
        <dbReference type="Proteomes" id="UP000293562"/>
    </source>
</evidence>
<name>A0A4Q7V905_9BACT</name>
<dbReference type="RefSeq" id="WP_130308653.1">
    <property type="nucleotide sequence ID" value="NZ_SHKN01000007.1"/>
</dbReference>
<proteinExistence type="predicted"/>
<dbReference type="AlphaFoldDB" id="A0A4Q7V905"/>
<keyword evidence="3" id="KW-1185">Reference proteome</keyword>
<protein>
    <submittedName>
        <fullName evidence="2">Uncharacterized protein</fullName>
    </submittedName>
</protein>
<dbReference type="PROSITE" id="PS51257">
    <property type="entry name" value="PROKAR_LIPOPROTEIN"/>
    <property type="match status" value="1"/>
</dbReference>
<organism evidence="2 3">
    <name type="scientific">Ancylomarina subtilis</name>
    <dbReference type="NCBI Taxonomy" id="1639035"/>
    <lineage>
        <taxon>Bacteria</taxon>
        <taxon>Pseudomonadati</taxon>
        <taxon>Bacteroidota</taxon>
        <taxon>Bacteroidia</taxon>
        <taxon>Marinilabiliales</taxon>
        <taxon>Marinifilaceae</taxon>
        <taxon>Ancylomarina</taxon>
    </lineage>
</organism>
<evidence type="ECO:0000313" key="2">
    <source>
        <dbReference type="EMBL" id="RZT91098.1"/>
    </source>
</evidence>
<dbReference type="Proteomes" id="UP000293562">
    <property type="component" value="Unassembled WGS sequence"/>
</dbReference>
<sequence length="119" mass="13660">MKKSVCVLVILIGLAACSNRCASKGQSKNPLEDLTWLKELKESLKDSDVQKTIYQASYKKETVFYLMVTDPRVRLAFGVTLWDCEGKVIREFKSGESEDFEKLVIDRVVLYEYIPNKTE</sequence>